<gene>
    <name evidence="3" type="ORF">MYCIT1_LOCUS35192</name>
</gene>
<keyword evidence="1" id="KW-0175">Coiled coil</keyword>
<feature type="compositionally biased region" description="Low complexity" evidence="2">
    <location>
        <begin position="15"/>
        <end position="28"/>
    </location>
</feature>
<name>A0AAD2HVG9_9AGAR</name>
<feature type="region of interest" description="Disordered" evidence="2">
    <location>
        <begin position="499"/>
        <end position="520"/>
    </location>
</feature>
<keyword evidence="4" id="KW-1185">Reference proteome</keyword>
<reference evidence="3" key="1">
    <citation type="submission" date="2023-11" db="EMBL/GenBank/DDBJ databases">
        <authorList>
            <person name="De Vega J J."/>
            <person name="De Vega J J."/>
        </authorList>
    </citation>
    <scope>NUCLEOTIDE SEQUENCE</scope>
</reference>
<feature type="compositionally biased region" description="Polar residues" evidence="2">
    <location>
        <begin position="509"/>
        <end position="520"/>
    </location>
</feature>
<evidence type="ECO:0000256" key="1">
    <source>
        <dbReference type="SAM" id="Coils"/>
    </source>
</evidence>
<sequence>MAHLHRHLGMGHPPGGLRPSSSRSLTSPDLVPPSHAAYAGGSQLYMPYDFHPVLSPNPSHRNEHGGGLDPHFQSLEARFAQLELHQRQSEKEIRQLRDRNRVLEAQLVAVSAVPAVPEAYIKDSGDDADTEISHLETLATVTATRSGRIPATGANATSVPALSPPVMTQSSASAQAASPLANHTKPAALPSLGLPFKLLTIGQQQVRRQLTSMVSTTFRSLCGVSAKTPWPDPSIERTDPITNEHVFTPNFPGGLADPYNIKIFDAVAMTVLKQIQDPARRPIDLETCGARVDYNDLRAFAKESFKGFNKHYKAQIDEKAQQRINQSNAKDRETQRRRLKLKQRLSAADKYAAAHNLDRDDVAATLDLEHMSDEPSGPEDSDKDKGEWALEMAHASGRRDATPQSIADLTFIQVCEFDWRTDEATNLNLELSQIHEDSLSNSNRDRRRLIRVRNTGRLSTRFPAKAPFNFAIRADWLAEKKKDEAMVEMLETAGWGDFPGPKGFDCDSDNNGVDNGLTSD</sequence>
<evidence type="ECO:0000313" key="3">
    <source>
        <dbReference type="EMBL" id="CAK5282989.1"/>
    </source>
</evidence>
<proteinExistence type="predicted"/>
<comment type="caution">
    <text evidence="3">The sequence shown here is derived from an EMBL/GenBank/DDBJ whole genome shotgun (WGS) entry which is preliminary data.</text>
</comment>
<feature type="region of interest" description="Disordered" evidence="2">
    <location>
        <begin position="1"/>
        <end position="32"/>
    </location>
</feature>
<dbReference type="Proteomes" id="UP001295794">
    <property type="component" value="Unassembled WGS sequence"/>
</dbReference>
<organism evidence="3 4">
    <name type="scientific">Mycena citricolor</name>
    <dbReference type="NCBI Taxonomy" id="2018698"/>
    <lineage>
        <taxon>Eukaryota</taxon>
        <taxon>Fungi</taxon>
        <taxon>Dikarya</taxon>
        <taxon>Basidiomycota</taxon>
        <taxon>Agaricomycotina</taxon>
        <taxon>Agaricomycetes</taxon>
        <taxon>Agaricomycetidae</taxon>
        <taxon>Agaricales</taxon>
        <taxon>Marasmiineae</taxon>
        <taxon>Mycenaceae</taxon>
        <taxon>Mycena</taxon>
    </lineage>
</organism>
<evidence type="ECO:0000313" key="4">
    <source>
        <dbReference type="Proteomes" id="UP001295794"/>
    </source>
</evidence>
<feature type="coiled-coil region" evidence="1">
    <location>
        <begin position="72"/>
        <end position="113"/>
    </location>
</feature>
<dbReference type="EMBL" id="CAVNYO010000465">
    <property type="protein sequence ID" value="CAK5282989.1"/>
    <property type="molecule type" value="Genomic_DNA"/>
</dbReference>
<accession>A0AAD2HVG9</accession>
<dbReference type="AlphaFoldDB" id="A0AAD2HVG9"/>
<evidence type="ECO:0000256" key="2">
    <source>
        <dbReference type="SAM" id="MobiDB-lite"/>
    </source>
</evidence>
<protein>
    <submittedName>
        <fullName evidence="3">Uncharacterized protein</fullName>
    </submittedName>
</protein>